<keyword evidence="1" id="KW-1133">Transmembrane helix</keyword>
<name>A0ABR2J1C5_9EUKA</name>
<keyword evidence="4" id="KW-1185">Reference proteome</keyword>
<feature type="transmembrane region" description="Helical" evidence="1">
    <location>
        <begin position="439"/>
        <end position="458"/>
    </location>
</feature>
<feature type="transmembrane region" description="Helical" evidence="1">
    <location>
        <begin position="478"/>
        <end position="494"/>
    </location>
</feature>
<feature type="domain" description="Calcineurin-like phosphoesterase" evidence="2">
    <location>
        <begin position="58"/>
        <end position="268"/>
    </location>
</feature>
<dbReference type="SUPFAM" id="SSF56300">
    <property type="entry name" value="Metallo-dependent phosphatases"/>
    <property type="match status" value="1"/>
</dbReference>
<proteinExistence type="predicted"/>
<protein>
    <submittedName>
        <fullName evidence="3">Transmembrane protein 62</fullName>
    </submittedName>
</protein>
<evidence type="ECO:0000259" key="2">
    <source>
        <dbReference type="Pfam" id="PF00149"/>
    </source>
</evidence>
<dbReference type="InterPro" id="IPR029052">
    <property type="entry name" value="Metallo-depent_PP-like"/>
</dbReference>
<dbReference type="Proteomes" id="UP001470230">
    <property type="component" value="Unassembled WGS sequence"/>
</dbReference>
<accession>A0ABR2J1C5</accession>
<dbReference type="Pfam" id="PF00149">
    <property type="entry name" value="Metallophos"/>
    <property type="match status" value="1"/>
</dbReference>
<dbReference type="InterPro" id="IPR004843">
    <property type="entry name" value="Calcineurin-like_PHP"/>
</dbReference>
<keyword evidence="1 3" id="KW-0812">Transmembrane</keyword>
<feature type="transmembrane region" description="Helical" evidence="1">
    <location>
        <begin position="12"/>
        <end position="33"/>
    </location>
</feature>
<feature type="transmembrane region" description="Helical" evidence="1">
    <location>
        <begin position="500"/>
        <end position="519"/>
    </location>
</feature>
<dbReference type="PANTHER" id="PTHR14795">
    <property type="entry name" value="HELICASE RELATED"/>
    <property type="match status" value="1"/>
</dbReference>
<evidence type="ECO:0000313" key="3">
    <source>
        <dbReference type="EMBL" id="KAK8871361.1"/>
    </source>
</evidence>
<dbReference type="EMBL" id="JAPFFF010000013">
    <property type="protein sequence ID" value="KAK8871361.1"/>
    <property type="molecule type" value="Genomic_DNA"/>
</dbReference>
<gene>
    <name evidence="3" type="ORF">M9Y10_007084</name>
</gene>
<feature type="transmembrane region" description="Helical" evidence="1">
    <location>
        <begin position="604"/>
        <end position="628"/>
    </location>
</feature>
<dbReference type="Gene3D" id="3.60.21.10">
    <property type="match status" value="1"/>
</dbReference>
<organism evidence="3 4">
    <name type="scientific">Tritrichomonas musculus</name>
    <dbReference type="NCBI Taxonomy" id="1915356"/>
    <lineage>
        <taxon>Eukaryota</taxon>
        <taxon>Metamonada</taxon>
        <taxon>Parabasalia</taxon>
        <taxon>Tritrichomonadida</taxon>
        <taxon>Tritrichomonadidae</taxon>
        <taxon>Tritrichomonas</taxon>
    </lineage>
</organism>
<reference evidence="3 4" key="1">
    <citation type="submission" date="2024-04" db="EMBL/GenBank/DDBJ databases">
        <title>Tritrichomonas musculus Genome.</title>
        <authorList>
            <person name="Alves-Ferreira E."/>
            <person name="Grigg M."/>
            <person name="Lorenzi H."/>
            <person name="Galac M."/>
        </authorList>
    </citation>
    <scope>NUCLEOTIDE SEQUENCE [LARGE SCALE GENOMIC DNA]</scope>
    <source>
        <strain evidence="3 4">EAF2021</strain>
    </source>
</reference>
<evidence type="ECO:0000256" key="1">
    <source>
        <dbReference type="SAM" id="Phobius"/>
    </source>
</evidence>
<evidence type="ECO:0000313" key="4">
    <source>
        <dbReference type="Proteomes" id="UP001470230"/>
    </source>
</evidence>
<sequence length="654" mass="76845">MSLRFRSIPYLLSQYAWVAFLALFAWISFIIPYRNKTGDIISNTNYKSFNHSQIPGIFTHLSDVHIDHLQPEKSYFFDQAISLIINTIKPDFNVITGDLANNYPNIDGITYSRQQPEDIRIYEKLSQRLRDKYLVIENDGNHDALAIYSYETKRKQSKIYENLTLDDYHMSIHSVDINGRNYTFITLNQFNFPTAHAPLFYYAHSSTSFYDKLESLIDQIPEENEIIVTNHFPYFVWRFGAKSSSGKTFQQILKNKKIGFFLNGHLHPAKPLFMHYHGLLEIVGCDLTDHKKFSVAIIDNGRLSYHPIDLIQTRENSSFAFITNPLPDELLSNHQIFNEKNTWIRVIVYSNKEPSIYSSVYPNVLYNEKLSCRRIDDESGSLRFWLCETELNVNEYGKYKMNLTGDVEQTLSFTIDESLPSYKEDIYAPLNTIVVRYEVYLALIWFFLLIITFPFVHVPKHITSNFEMWIEYDTSESMWIYSIFFGFLAVKSRIDRLPNLIRYSLFIVVLWPFCMPLVFMTIEKHFGFVWTWGFVCNGAHYAVWGQYFALMYLTGFVLPITLLFSALAISLPLRWTFLIDLCPMLYCLYYDYNELFNKDLIRASNIIGTVFSMYSFTLVYFFILMIVWRGFWRKGLKEVSLIPSTALLDNQSRE</sequence>
<dbReference type="PANTHER" id="PTHR14795:SF0">
    <property type="entry name" value="TRANSMEMBRANE PROTEIN 62"/>
    <property type="match status" value="1"/>
</dbReference>
<keyword evidence="1" id="KW-0472">Membrane</keyword>
<feature type="transmembrane region" description="Helical" evidence="1">
    <location>
        <begin position="575"/>
        <end position="592"/>
    </location>
</feature>
<feature type="transmembrane region" description="Helical" evidence="1">
    <location>
        <begin position="549"/>
        <end position="568"/>
    </location>
</feature>
<comment type="caution">
    <text evidence="3">The sequence shown here is derived from an EMBL/GenBank/DDBJ whole genome shotgun (WGS) entry which is preliminary data.</text>
</comment>